<evidence type="ECO:0000313" key="2">
    <source>
        <dbReference type="Proteomes" id="UP000020218"/>
    </source>
</evidence>
<name>A0A011PQK8_9PROT</name>
<dbReference type="Proteomes" id="UP000020218">
    <property type="component" value="Unassembled WGS sequence"/>
</dbReference>
<accession>A0A011PQK8</accession>
<dbReference type="AlphaFoldDB" id="A0A011PQK8"/>
<reference evidence="1" key="1">
    <citation type="submission" date="2014-02" db="EMBL/GenBank/DDBJ databases">
        <title>Expanding our view of genomic diversity in Candidatus Accumulibacter clades.</title>
        <authorList>
            <person name="Skennerton C.T."/>
            <person name="Barr J.J."/>
            <person name="Slater F.R."/>
            <person name="Bond P.L."/>
            <person name="Tyson G.W."/>
        </authorList>
    </citation>
    <scope>NUCLEOTIDE SEQUENCE [LARGE SCALE GENOMIC DNA]</scope>
</reference>
<comment type="caution">
    <text evidence="1">The sequence shown here is derived from an EMBL/GenBank/DDBJ whole genome shotgun (WGS) entry which is preliminary data.</text>
</comment>
<sequence>MLELRCSRLLAALTTVLHLLAAGSVWLLPWSSAARSLLLLPIAISAWICLRPSPINGIRLGADGDLALRDVSGTTVACQVQPETTVFGRLVVLRVRDDQARRRSLTLLPDSLSSEQFRLLRLWLRWRTDPAALPASDRRGRNSEGAVTRR</sequence>
<dbReference type="EMBL" id="JFAX01000004">
    <property type="protein sequence ID" value="EXI68609.1"/>
    <property type="molecule type" value="Genomic_DNA"/>
</dbReference>
<gene>
    <name evidence="1" type="ORF">AW08_00921</name>
</gene>
<dbReference type="STRING" id="1454001.AW08_00921"/>
<proteinExistence type="predicted"/>
<evidence type="ECO:0008006" key="3">
    <source>
        <dbReference type="Google" id="ProtNLM"/>
    </source>
</evidence>
<dbReference type="InterPro" id="IPR009883">
    <property type="entry name" value="YgfX"/>
</dbReference>
<dbReference type="PATRIC" id="fig|1454001.3.peg.1060"/>
<protein>
    <recommendedName>
        <fullName evidence="3">Toxin CptA</fullName>
    </recommendedName>
</protein>
<organism evidence="1 2">
    <name type="scientific">Candidatus Accumulibacter adjunctus</name>
    <dbReference type="NCBI Taxonomy" id="1454001"/>
    <lineage>
        <taxon>Bacteria</taxon>
        <taxon>Pseudomonadati</taxon>
        <taxon>Pseudomonadota</taxon>
        <taxon>Betaproteobacteria</taxon>
        <taxon>Candidatus Accumulibacter</taxon>
    </lineage>
</organism>
<keyword evidence="2" id="KW-1185">Reference proteome</keyword>
<evidence type="ECO:0000313" key="1">
    <source>
        <dbReference type="EMBL" id="EXI68609.1"/>
    </source>
</evidence>
<dbReference type="Pfam" id="PF07254">
    <property type="entry name" value="Cpta_toxin"/>
    <property type="match status" value="1"/>
</dbReference>